<organism evidence="18 19">
    <name type="scientific">Cryptotermes secundus</name>
    <dbReference type="NCBI Taxonomy" id="105785"/>
    <lineage>
        <taxon>Eukaryota</taxon>
        <taxon>Metazoa</taxon>
        <taxon>Ecdysozoa</taxon>
        <taxon>Arthropoda</taxon>
        <taxon>Hexapoda</taxon>
        <taxon>Insecta</taxon>
        <taxon>Pterygota</taxon>
        <taxon>Neoptera</taxon>
        <taxon>Polyneoptera</taxon>
        <taxon>Dictyoptera</taxon>
        <taxon>Blattodea</taxon>
        <taxon>Blattoidea</taxon>
        <taxon>Termitoidae</taxon>
        <taxon>Kalotermitidae</taxon>
        <taxon>Cryptotermitinae</taxon>
        <taxon>Cryptotermes</taxon>
    </lineage>
</organism>
<protein>
    <recommendedName>
        <fullName evidence="13">Protein-lysine N-methyltransferase SMYD4</fullName>
    </recommendedName>
    <alternativeName>
        <fullName evidence="14">SET and MYND domain-containing protein 4</fullName>
    </alternativeName>
</protein>
<dbReference type="GO" id="GO:0008170">
    <property type="term" value="F:N-methyltransferase activity"/>
    <property type="evidence" value="ECO:0007669"/>
    <property type="project" value="UniProtKB-ARBA"/>
</dbReference>
<evidence type="ECO:0000313" key="19">
    <source>
        <dbReference type="Proteomes" id="UP000235965"/>
    </source>
</evidence>
<dbReference type="InParanoid" id="A0A2J7PMQ7"/>
<keyword evidence="9" id="KW-0862">Zinc</keyword>
<dbReference type="InterPro" id="IPR001214">
    <property type="entry name" value="SET_dom"/>
</dbReference>
<name>A0A2J7PMQ7_9NEOP</name>
<dbReference type="InterPro" id="IPR002893">
    <property type="entry name" value="Znf_MYND"/>
</dbReference>
<dbReference type="CDD" id="cd10536">
    <property type="entry name" value="SET_SMYD4"/>
    <property type="match status" value="1"/>
</dbReference>
<evidence type="ECO:0000256" key="3">
    <source>
        <dbReference type="ARBA" id="ARBA00022490"/>
    </source>
</evidence>
<dbReference type="PROSITE" id="PS50865">
    <property type="entry name" value="ZF_MYND_2"/>
    <property type="match status" value="1"/>
</dbReference>
<comment type="function">
    <text evidence="12">Protein-lysine N-methyltransferase. Monomethylates PRMT5, modulating its transcriptional activity. May also act as a histone methyltransferase. Plays a critical role in cardiac development. Acts as a key epigenetic regulator of gene expression during cardiac development via its dual activities as a methyltransferase and negative regulator of HDAC1.</text>
</comment>
<evidence type="ECO:0000256" key="10">
    <source>
        <dbReference type="ARBA" id="ARBA00023242"/>
    </source>
</evidence>
<sequence>MIKNWQELLDAVTLESNKIGTSKKISSLKLQEDMVELWLNENVYREKLLDWIKFTHSNAKWMKTATVASKLRIQGNEKFKECDNVGSLMLYTESVVHAPRDSEELSLALANRSAALFHLGAYQESLQDIALAFQSGYPTSLHYKLHMRRSQCFSRLNRYMEEVEALQSAQKCLELMGDVALSKKSSSKRNIELALSKASSQLRIGSTENISDSPKTFCLPVPTYGENERFAYASAALDLRYSQEKGRHVVANRGVQMGDILFVERPYAFVVLPDQYRAHCHNCCSLYMSAVPCEECTLARYCSEACRQESWDQYHQWECHGGLELLNSIGIAHLGFRVVLKAGPLRKLQGIHTKLQESVSQSKDTYRDKQDNYRYVYQLMPHLEDMQHEDLFQYTMTACMLALYLTYCTHYFTEEANPLPPDELLQNRKSTVCFVGGLILRHIAQLVCNGHAITKLDKTFPENENREVLTEHQVRIATAIYPSASMMNHSCDPNIINSFYNQYLIVRACRDIPRGGEVFNCYGPHFRHMGTRERQEILRSQYFFSCTCKPCSLPGQQDFQERFSALLCSECSGPLLRTSESPHRMACGDCGHRQNISSLVEASFKARALFDEGSVALDVGDMAEALKMFESCWHLRRHCLYRSHRDLTVCVDQVAKCYSMLGDYAKSVDCLLQCLPAVEEQFGSNSIELANELQKLSDVMMFDIAQHVPGSATYLEKHKKATEYVQRAKRILELQYGIWNTGLQDIICKEQQLEQMAV</sequence>
<proteinExistence type="predicted"/>
<evidence type="ECO:0000256" key="11">
    <source>
        <dbReference type="ARBA" id="ARBA00048985"/>
    </source>
</evidence>
<evidence type="ECO:0000259" key="17">
    <source>
        <dbReference type="PROSITE" id="PS50865"/>
    </source>
</evidence>
<keyword evidence="7" id="KW-0479">Metal-binding</keyword>
<evidence type="ECO:0000256" key="4">
    <source>
        <dbReference type="ARBA" id="ARBA00022603"/>
    </source>
</evidence>
<dbReference type="InterPro" id="IPR044421">
    <property type="entry name" value="SMYD4_SET"/>
</dbReference>
<feature type="domain" description="MYND-type" evidence="17">
    <location>
        <begin position="280"/>
        <end position="319"/>
    </location>
</feature>
<dbReference type="STRING" id="105785.A0A2J7PMQ7"/>
<dbReference type="GO" id="GO:0008276">
    <property type="term" value="F:protein methyltransferase activity"/>
    <property type="evidence" value="ECO:0007669"/>
    <property type="project" value="UniProtKB-ARBA"/>
</dbReference>
<evidence type="ECO:0000256" key="15">
    <source>
        <dbReference type="PROSITE-ProRule" id="PRU00134"/>
    </source>
</evidence>
<keyword evidence="10" id="KW-0539">Nucleus</keyword>
<evidence type="ECO:0000256" key="13">
    <source>
        <dbReference type="ARBA" id="ARBA00093635"/>
    </source>
</evidence>
<dbReference type="PANTHER" id="PTHR46165">
    <property type="entry name" value="SET AND MYND DOMAIN-CONTAINING PROTEIN 4"/>
    <property type="match status" value="1"/>
</dbReference>
<dbReference type="SUPFAM" id="SSF48452">
    <property type="entry name" value="TPR-like"/>
    <property type="match status" value="1"/>
</dbReference>
<evidence type="ECO:0000256" key="2">
    <source>
        <dbReference type="ARBA" id="ARBA00004496"/>
    </source>
</evidence>
<dbReference type="Pfam" id="PF00856">
    <property type="entry name" value="SET"/>
    <property type="match status" value="1"/>
</dbReference>
<keyword evidence="6" id="KW-0949">S-adenosyl-L-methionine</keyword>
<evidence type="ECO:0000313" key="18">
    <source>
        <dbReference type="EMBL" id="PNF17607.1"/>
    </source>
</evidence>
<dbReference type="InterPro" id="IPR011990">
    <property type="entry name" value="TPR-like_helical_dom_sf"/>
</dbReference>
<dbReference type="GO" id="GO:0008270">
    <property type="term" value="F:zinc ion binding"/>
    <property type="evidence" value="ECO:0007669"/>
    <property type="project" value="UniProtKB-KW"/>
</dbReference>
<dbReference type="SUPFAM" id="SSF144232">
    <property type="entry name" value="HIT/MYND zinc finger-like"/>
    <property type="match status" value="1"/>
</dbReference>
<evidence type="ECO:0000259" key="16">
    <source>
        <dbReference type="PROSITE" id="PS50280"/>
    </source>
</evidence>
<dbReference type="EMBL" id="NEVH01023969">
    <property type="protein sequence ID" value="PNF17607.1"/>
    <property type="molecule type" value="Genomic_DNA"/>
</dbReference>
<evidence type="ECO:0000256" key="5">
    <source>
        <dbReference type="ARBA" id="ARBA00022679"/>
    </source>
</evidence>
<dbReference type="GO" id="GO:0005737">
    <property type="term" value="C:cytoplasm"/>
    <property type="evidence" value="ECO:0007669"/>
    <property type="project" value="UniProtKB-SubCell"/>
</dbReference>
<dbReference type="InterPro" id="IPR052097">
    <property type="entry name" value="SET-MYND_domain_protein"/>
</dbReference>
<dbReference type="PROSITE" id="PS50280">
    <property type="entry name" value="SET"/>
    <property type="match status" value="1"/>
</dbReference>
<keyword evidence="19" id="KW-1185">Reference proteome</keyword>
<evidence type="ECO:0000256" key="12">
    <source>
        <dbReference type="ARBA" id="ARBA00093423"/>
    </source>
</evidence>
<evidence type="ECO:0000256" key="8">
    <source>
        <dbReference type="ARBA" id="ARBA00022771"/>
    </source>
</evidence>
<dbReference type="GO" id="GO:0032259">
    <property type="term" value="P:methylation"/>
    <property type="evidence" value="ECO:0007669"/>
    <property type="project" value="UniProtKB-KW"/>
</dbReference>
<reference evidence="18 19" key="1">
    <citation type="submission" date="2017-12" db="EMBL/GenBank/DDBJ databases">
        <title>Hemimetabolous genomes reveal molecular basis of termite eusociality.</title>
        <authorList>
            <person name="Harrison M.C."/>
            <person name="Jongepier E."/>
            <person name="Robertson H.M."/>
            <person name="Arning N."/>
            <person name="Bitard-Feildel T."/>
            <person name="Chao H."/>
            <person name="Childers C.P."/>
            <person name="Dinh H."/>
            <person name="Doddapaneni H."/>
            <person name="Dugan S."/>
            <person name="Gowin J."/>
            <person name="Greiner C."/>
            <person name="Han Y."/>
            <person name="Hu H."/>
            <person name="Hughes D.S.T."/>
            <person name="Huylmans A.-K."/>
            <person name="Kemena C."/>
            <person name="Kremer L.P.M."/>
            <person name="Lee S.L."/>
            <person name="Lopez-Ezquerra A."/>
            <person name="Mallet L."/>
            <person name="Monroy-Kuhn J.M."/>
            <person name="Moser A."/>
            <person name="Murali S.C."/>
            <person name="Muzny D.M."/>
            <person name="Otani S."/>
            <person name="Piulachs M.-D."/>
            <person name="Poelchau M."/>
            <person name="Qu J."/>
            <person name="Schaub F."/>
            <person name="Wada-Katsumata A."/>
            <person name="Worley K.C."/>
            <person name="Xie Q."/>
            <person name="Ylla G."/>
            <person name="Poulsen M."/>
            <person name="Gibbs R.A."/>
            <person name="Schal C."/>
            <person name="Richards S."/>
            <person name="Belles X."/>
            <person name="Korb J."/>
            <person name="Bornberg-Bauer E."/>
        </authorList>
    </citation>
    <scope>NUCLEOTIDE SEQUENCE [LARGE SCALE GENOMIC DNA]</scope>
    <source>
        <tissue evidence="18">Whole body</tissue>
    </source>
</reference>
<comment type="subcellular location">
    <subcellularLocation>
        <location evidence="2">Cytoplasm</location>
    </subcellularLocation>
    <subcellularLocation>
        <location evidence="1">Nucleus</location>
    </subcellularLocation>
</comment>
<evidence type="ECO:0000256" key="6">
    <source>
        <dbReference type="ARBA" id="ARBA00022691"/>
    </source>
</evidence>
<gene>
    <name evidence="18" type="ORF">B7P43_G14211</name>
</gene>
<keyword evidence="3" id="KW-0963">Cytoplasm</keyword>
<accession>A0A2J7PMQ7</accession>
<dbReference type="OrthoDB" id="62495at2759"/>
<evidence type="ECO:0000256" key="1">
    <source>
        <dbReference type="ARBA" id="ARBA00004123"/>
    </source>
</evidence>
<evidence type="ECO:0000256" key="7">
    <source>
        <dbReference type="ARBA" id="ARBA00022723"/>
    </source>
</evidence>
<keyword evidence="8 15" id="KW-0863">Zinc-finger</keyword>
<comment type="caution">
    <text evidence="18">The sequence shown here is derived from an EMBL/GenBank/DDBJ whole genome shotgun (WGS) entry which is preliminary data.</text>
</comment>
<dbReference type="Gene3D" id="1.25.40.10">
    <property type="entry name" value="Tetratricopeptide repeat domain"/>
    <property type="match status" value="2"/>
</dbReference>
<keyword evidence="5" id="KW-0808">Transferase</keyword>
<keyword evidence="4" id="KW-0489">Methyltransferase</keyword>
<dbReference type="GO" id="GO:0008757">
    <property type="term" value="F:S-adenosylmethionine-dependent methyltransferase activity"/>
    <property type="evidence" value="ECO:0007669"/>
    <property type="project" value="UniProtKB-ARBA"/>
</dbReference>
<dbReference type="SUPFAM" id="SSF82199">
    <property type="entry name" value="SET domain"/>
    <property type="match status" value="1"/>
</dbReference>
<evidence type="ECO:0000256" key="9">
    <source>
        <dbReference type="ARBA" id="ARBA00022833"/>
    </source>
</evidence>
<evidence type="ECO:0000256" key="14">
    <source>
        <dbReference type="ARBA" id="ARBA00093680"/>
    </source>
</evidence>
<feature type="domain" description="SET" evidence="16">
    <location>
        <begin position="235"/>
        <end position="523"/>
    </location>
</feature>
<comment type="catalytic activity">
    <reaction evidence="11">
        <text>L-lysyl-[protein] + S-adenosyl-L-methionine = N(6)-methyl-L-lysyl-[protein] + S-adenosyl-L-homocysteine + H(+)</text>
        <dbReference type="Rhea" id="RHEA:51736"/>
        <dbReference type="Rhea" id="RHEA-COMP:9752"/>
        <dbReference type="Rhea" id="RHEA-COMP:13053"/>
        <dbReference type="ChEBI" id="CHEBI:15378"/>
        <dbReference type="ChEBI" id="CHEBI:29969"/>
        <dbReference type="ChEBI" id="CHEBI:57856"/>
        <dbReference type="ChEBI" id="CHEBI:59789"/>
        <dbReference type="ChEBI" id="CHEBI:61929"/>
    </reaction>
</comment>
<dbReference type="PANTHER" id="PTHR46165:SF2">
    <property type="entry name" value="SET AND MYND DOMAIN-CONTAINING PROTEIN 4"/>
    <property type="match status" value="1"/>
</dbReference>
<dbReference type="InterPro" id="IPR046341">
    <property type="entry name" value="SET_dom_sf"/>
</dbReference>
<dbReference type="Gene3D" id="1.10.220.160">
    <property type="match status" value="1"/>
</dbReference>
<dbReference type="GO" id="GO:0042826">
    <property type="term" value="F:histone deacetylase binding"/>
    <property type="evidence" value="ECO:0007669"/>
    <property type="project" value="TreeGrafter"/>
</dbReference>
<dbReference type="Gene3D" id="2.170.270.10">
    <property type="entry name" value="SET domain"/>
    <property type="match status" value="1"/>
</dbReference>
<dbReference type="Proteomes" id="UP000235965">
    <property type="component" value="Unassembled WGS sequence"/>
</dbReference>
<dbReference type="AlphaFoldDB" id="A0A2J7PMQ7"/>
<dbReference type="GO" id="GO:0005634">
    <property type="term" value="C:nucleus"/>
    <property type="evidence" value="ECO:0007669"/>
    <property type="project" value="UniProtKB-SubCell"/>
</dbReference>
<dbReference type="Gene3D" id="6.10.140.2220">
    <property type="match status" value="1"/>
</dbReference>